<dbReference type="Proteomes" id="UP000198243">
    <property type="component" value="Chromosome I"/>
</dbReference>
<evidence type="ECO:0000313" key="2">
    <source>
        <dbReference type="EMBL" id="SCF08726.1"/>
    </source>
</evidence>
<feature type="chain" id="PRO_5008708128" description="SH3 domain-containing protein" evidence="1">
    <location>
        <begin position="31"/>
        <end position="97"/>
    </location>
</feature>
<reference evidence="3" key="1">
    <citation type="submission" date="2016-06" db="EMBL/GenBank/DDBJ databases">
        <authorList>
            <person name="Varghese N."/>
            <person name="Submissions Spin"/>
        </authorList>
    </citation>
    <scope>NUCLEOTIDE SEQUENCE [LARGE SCALE GENOMIC DNA]</scope>
    <source>
        <strain evidence="3">DSM 44875</strain>
    </source>
</reference>
<evidence type="ECO:0000256" key="1">
    <source>
        <dbReference type="SAM" id="SignalP"/>
    </source>
</evidence>
<dbReference type="RefSeq" id="WP_231930385.1">
    <property type="nucleotide sequence ID" value="NZ_LT607412.1"/>
</dbReference>
<feature type="signal peptide" evidence="1">
    <location>
        <begin position="1"/>
        <end position="30"/>
    </location>
</feature>
<organism evidence="2 3">
    <name type="scientific">Micromonospora coriariae</name>
    <dbReference type="NCBI Taxonomy" id="285665"/>
    <lineage>
        <taxon>Bacteria</taxon>
        <taxon>Bacillati</taxon>
        <taxon>Actinomycetota</taxon>
        <taxon>Actinomycetes</taxon>
        <taxon>Micromonosporales</taxon>
        <taxon>Micromonosporaceae</taxon>
        <taxon>Micromonospora</taxon>
    </lineage>
</organism>
<accession>A0A1C4XK09</accession>
<evidence type="ECO:0000313" key="3">
    <source>
        <dbReference type="Proteomes" id="UP000198243"/>
    </source>
</evidence>
<dbReference type="EMBL" id="LT607412">
    <property type="protein sequence ID" value="SCF08726.1"/>
    <property type="molecule type" value="Genomic_DNA"/>
</dbReference>
<name>A0A1C4XK09_9ACTN</name>
<proteinExistence type="predicted"/>
<sequence>MPRRIRTGVAALAIGATTAALGAAPAPAQAANGTIGQRETVCASDLFVRTQPNGAWMGTLYQGQTFLVEGPRSGGYIYGFAYGHINRRGWVQDGWFC</sequence>
<keyword evidence="1" id="KW-0732">Signal</keyword>
<gene>
    <name evidence="2" type="ORF">GA0070607_5365</name>
</gene>
<protein>
    <recommendedName>
        <fullName evidence="4">SH3 domain-containing protein</fullName>
    </recommendedName>
</protein>
<keyword evidence="3" id="KW-1185">Reference proteome</keyword>
<dbReference type="AlphaFoldDB" id="A0A1C4XK09"/>
<evidence type="ECO:0008006" key="4">
    <source>
        <dbReference type="Google" id="ProtNLM"/>
    </source>
</evidence>